<dbReference type="CDD" id="cd01399">
    <property type="entry name" value="GlcN6P_deaminase"/>
    <property type="match status" value="1"/>
</dbReference>
<dbReference type="NCBIfam" id="TIGR00502">
    <property type="entry name" value="nagB"/>
    <property type="match status" value="1"/>
</dbReference>
<keyword evidence="1" id="KW-0119">Carbohydrate metabolism</keyword>
<dbReference type="Pfam" id="PF01182">
    <property type="entry name" value="Glucosamine_iso"/>
    <property type="match status" value="1"/>
</dbReference>
<dbReference type="PANTHER" id="PTHR42892">
    <property type="entry name" value="GLUCOSAMINE-6-PHOSPHATE DEAMINASE-LIKE PROTEIN BT_0258-RELATED"/>
    <property type="match status" value="1"/>
</dbReference>
<dbReference type="GO" id="GO:0016853">
    <property type="term" value="F:isomerase activity"/>
    <property type="evidence" value="ECO:0007669"/>
    <property type="project" value="UniProtKB-KW"/>
</dbReference>
<dbReference type="InterPro" id="IPR052960">
    <property type="entry name" value="GlcN6P_deaminase-like"/>
</dbReference>
<evidence type="ECO:0000256" key="1">
    <source>
        <dbReference type="ARBA" id="ARBA00023277"/>
    </source>
</evidence>
<protein>
    <recommendedName>
        <fullName evidence="2">Glucosamine-6-phosphate deaminase</fullName>
        <ecNumber evidence="2">3.5.99.6</ecNumber>
    </recommendedName>
</protein>
<dbReference type="RefSeq" id="WP_014793347.1">
    <property type="nucleotide sequence ID" value="NC_018017.1"/>
</dbReference>
<dbReference type="EC" id="3.5.99.6" evidence="2"/>
<dbReference type="STRING" id="756499.Desde_1438"/>
<dbReference type="PROSITE" id="PS01161">
    <property type="entry name" value="GLC_GALNAC_ISOMERASE"/>
    <property type="match status" value="1"/>
</dbReference>
<proteinExistence type="predicted"/>
<dbReference type="InterPro" id="IPR037171">
    <property type="entry name" value="NagB/RpiA_transferase-like"/>
</dbReference>
<dbReference type="GO" id="GO:0005975">
    <property type="term" value="P:carbohydrate metabolic process"/>
    <property type="evidence" value="ECO:0007669"/>
    <property type="project" value="InterPro"/>
</dbReference>
<dbReference type="SUPFAM" id="SSF100950">
    <property type="entry name" value="NagB/RpiA/CoA transferase-like"/>
    <property type="match status" value="1"/>
</dbReference>
<dbReference type="InterPro" id="IPR018321">
    <property type="entry name" value="Glucosamine6P_isomerase_CS"/>
</dbReference>
<dbReference type="EMBL" id="CP003348">
    <property type="protein sequence ID" value="AFL99857.1"/>
    <property type="molecule type" value="Genomic_DNA"/>
</dbReference>
<keyword evidence="4" id="KW-0413">Isomerase</keyword>
<reference evidence="5" key="1">
    <citation type="submission" date="2012-06" db="EMBL/GenBank/DDBJ databases">
        <title>Complete sequence of Desulfitobacterium dehalogenans ATCC 51507.</title>
        <authorList>
            <person name="Lucas S."/>
            <person name="Han J."/>
            <person name="Lapidus A."/>
            <person name="Cheng J.-F."/>
            <person name="Goodwin L."/>
            <person name="Pitluck S."/>
            <person name="Peters L."/>
            <person name="Ovchinnikova G."/>
            <person name="Teshima H."/>
            <person name="Detter J.C."/>
            <person name="Han C."/>
            <person name="Tapia R."/>
            <person name="Land M."/>
            <person name="Hauser L."/>
            <person name="Kyrpides N."/>
            <person name="Ivanova N."/>
            <person name="Pagani I."/>
            <person name="Kruse T."/>
            <person name="de Vos W.M."/>
            <person name="Smidt H."/>
            <person name="Woyke T."/>
        </authorList>
    </citation>
    <scope>NUCLEOTIDE SEQUENCE [LARGE SCALE GENOMIC DNA]</scope>
    <source>
        <strain evidence="5">ATCC 51507 / DSM 9161 / JW/IU-DC1</strain>
    </source>
</reference>
<evidence type="ECO:0000259" key="3">
    <source>
        <dbReference type="Pfam" id="PF01182"/>
    </source>
</evidence>
<dbReference type="GO" id="GO:0006046">
    <property type="term" value="P:N-acetylglucosamine catabolic process"/>
    <property type="evidence" value="ECO:0007669"/>
    <property type="project" value="UniProtKB-UniRule"/>
</dbReference>
<evidence type="ECO:0000313" key="4">
    <source>
        <dbReference type="EMBL" id="AFL99857.1"/>
    </source>
</evidence>
<dbReference type="InterPro" id="IPR006148">
    <property type="entry name" value="Glc/Gal-6P_isomerase"/>
</dbReference>
<sequence>MDIIIRENYKLMSKYAAEIIAGYVRSKPDCVLGLATGSTPIGTYQELVRMHREEGLDFSQVKTFNLDEYLGAGIDLEKPYPMDQSYARFMHEELLKNINIKKENIHIPDGRTKDPKKFCIWYEEEIKKAGGIDLQLLGLGGDGHWGFNEPGSSLGSRTRVVVLTQQTLDDNYEAFYKKANIERSEMPHFAITMGIGTILEARNILMIVNGARKADMVAKCLEGPITSQITASAIQLHGGEISVVLDEGAASKLLHTDHYRHVESIKRQYGL</sequence>
<dbReference type="OrthoDB" id="9791139at2"/>
<evidence type="ECO:0000256" key="2">
    <source>
        <dbReference type="NCBIfam" id="TIGR00502"/>
    </source>
</evidence>
<dbReference type="Gene3D" id="3.40.50.1360">
    <property type="match status" value="1"/>
</dbReference>
<gene>
    <name evidence="4" type="ordered locus">Desde_1438</name>
</gene>
<organism evidence="4 5">
    <name type="scientific">Desulfitobacterium dehalogenans (strain ATCC 51507 / DSM 9161 / JW/IU-DC1)</name>
    <dbReference type="NCBI Taxonomy" id="756499"/>
    <lineage>
        <taxon>Bacteria</taxon>
        <taxon>Bacillati</taxon>
        <taxon>Bacillota</taxon>
        <taxon>Clostridia</taxon>
        <taxon>Eubacteriales</taxon>
        <taxon>Desulfitobacteriaceae</taxon>
        <taxon>Desulfitobacterium</taxon>
    </lineage>
</organism>
<accession>I4A7C3</accession>
<dbReference type="Proteomes" id="UP000006053">
    <property type="component" value="Chromosome"/>
</dbReference>
<keyword evidence="5" id="KW-1185">Reference proteome</keyword>
<name>I4A7C3_DESDJ</name>
<evidence type="ECO:0000313" key="5">
    <source>
        <dbReference type="Proteomes" id="UP000006053"/>
    </source>
</evidence>
<dbReference type="HOGENOM" id="CLU_049611_1_1_9"/>
<feature type="domain" description="Glucosamine/galactosamine-6-phosphate isomerase" evidence="3">
    <location>
        <begin position="13"/>
        <end position="238"/>
    </location>
</feature>
<dbReference type="GO" id="GO:0004342">
    <property type="term" value="F:glucosamine-6-phosphate deaminase activity"/>
    <property type="evidence" value="ECO:0007669"/>
    <property type="project" value="UniProtKB-UniRule"/>
</dbReference>
<dbReference type="KEGG" id="ddh:Desde_1438"/>
<dbReference type="PANTHER" id="PTHR42892:SF1">
    <property type="entry name" value="GLUCOSAMINE-6-PHOSPHATE ISOMERASE"/>
    <property type="match status" value="1"/>
</dbReference>
<dbReference type="AlphaFoldDB" id="I4A7C3"/>
<reference evidence="4 5" key="2">
    <citation type="journal article" date="2015" name="J. Bacteriol.">
        <title>Genomic, proteomic, and biochemical analysis of the organohalide respiratory pathway in Desulfitobacterium dehalogenans.</title>
        <authorList>
            <person name="Kruse T."/>
            <person name="van de Pas B.A."/>
            <person name="Atteia A."/>
            <person name="Krab K."/>
            <person name="Hagen W.R."/>
            <person name="Goodwin L."/>
            <person name="Chain P."/>
            <person name="Boeren S."/>
            <person name="Maphosa F."/>
            <person name="Schraa G."/>
            <person name="de Vos W.M."/>
            <person name="van der Oost J."/>
            <person name="Smidt H."/>
            <person name="Stams A.J."/>
        </authorList>
    </citation>
    <scope>NUCLEOTIDE SEQUENCE [LARGE SCALE GENOMIC DNA]</scope>
    <source>
        <strain evidence="5">ATCC 51507 / DSM 9161 / JW/IU-DC1</strain>
    </source>
</reference>
<dbReference type="eggNOG" id="COG0363">
    <property type="taxonomic scope" value="Bacteria"/>
</dbReference>
<dbReference type="InterPro" id="IPR004547">
    <property type="entry name" value="Glucosamine6P_isomerase"/>
</dbReference>